<dbReference type="Gene3D" id="6.10.340.10">
    <property type="match status" value="1"/>
</dbReference>
<evidence type="ECO:0000259" key="8">
    <source>
        <dbReference type="PROSITE" id="PS50111"/>
    </source>
</evidence>
<dbReference type="CDD" id="cd06225">
    <property type="entry name" value="HAMP"/>
    <property type="match status" value="1"/>
</dbReference>
<evidence type="ECO:0000256" key="3">
    <source>
        <dbReference type="ARBA" id="ARBA00029447"/>
    </source>
</evidence>
<feature type="domain" description="HAMP" evidence="10">
    <location>
        <begin position="321"/>
        <end position="373"/>
    </location>
</feature>
<dbReference type="Pfam" id="PF00015">
    <property type="entry name" value="MCPsignal"/>
    <property type="match status" value="1"/>
</dbReference>
<protein>
    <submittedName>
        <fullName evidence="11">Methyl-accepting chemotaxis protein</fullName>
    </submittedName>
</protein>
<keyword evidence="12" id="KW-1185">Reference proteome</keyword>
<feature type="compositionally biased region" description="Low complexity" evidence="6">
    <location>
        <begin position="878"/>
        <end position="887"/>
    </location>
</feature>
<dbReference type="CDD" id="cd11386">
    <property type="entry name" value="MCP_signal"/>
    <property type="match status" value="1"/>
</dbReference>
<dbReference type="InterPro" id="IPR004090">
    <property type="entry name" value="Chemotax_Me-accpt_rcpt"/>
</dbReference>
<dbReference type="RefSeq" id="WP_377365241.1">
    <property type="nucleotide sequence ID" value="NZ_JBHTMN010000004.1"/>
</dbReference>
<dbReference type="SUPFAM" id="SSF58104">
    <property type="entry name" value="Methyl-accepting chemotaxis protein (MCP) signaling domain"/>
    <property type="match status" value="1"/>
</dbReference>
<name>A0ABW4AYP2_9GAMM</name>
<evidence type="ECO:0000256" key="4">
    <source>
        <dbReference type="PROSITE-ProRule" id="PRU00284"/>
    </source>
</evidence>
<dbReference type="PROSITE" id="PS50192">
    <property type="entry name" value="T_SNARE"/>
    <property type="match status" value="1"/>
</dbReference>
<evidence type="ECO:0000313" key="11">
    <source>
        <dbReference type="EMBL" id="MFD1382339.1"/>
    </source>
</evidence>
<organism evidence="11 12">
    <name type="scientific">Rhodanobacter aciditrophus</name>
    <dbReference type="NCBI Taxonomy" id="1623218"/>
    <lineage>
        <taxon>Bacteria</taxon>
        <taxon>Pseudomonadati</taxon>
        <taxon>Pseudomonadota</taxon>
        <taxon>Gammaproteobacteria</taxon>
        <taxon>Lysobacterales</taxon>
        <taxon>Rhodanobacteraceae</taxon>
        <taxon>Rhodanobacter</taxon>
    </lineage>
</organism>
<evidence type="ECO:0000256" key="5">
    <source>
        <dbReference type="SAM" id="Coils"/>
    </source>
</evidence>
<dbReference type="PRINTS" id="PR00260">
    <property type="entry name" value="CHEMTRNSDUCR"/>
</dbReference>
<evidence type="ECO:0000259" key="9">
    <source>
        <dbReference type="PROSITE" id="PS50192"/>
    </source>
</evidence>
<dbReference type="Gene3D" id="3.30.450.20">
    <property type="entry name" value="PAS domain"/>
    <property type="match status" value="1"/>
</dbReference>
<evidence type="ECO:0000259" key="10">
    <source>
        <dbReference type="PROSITE" id="PS50885"/>
    </source>
</evidence>
<evidence type="ECO:0000256" key="2">
    <source>
        <dbReference type="ARBA" id="ARBA00023224"/>
    </source>
</evidence>
<dbReference type="InterPro" id="IPR000727">
    <property type="entry name" value="T_SNARE_dom"/>
</dbReference>
<dbReference type="Gene3D" id="1.10.287.950">
    <property type="entry name" value="Methyl-accepting chemotaxis protein"/>
    <property type="match status" value="1"/>
</dbReference>
<feature type="domain" description="T-SNARE coiled-coil homology" evidence="9">
    <location>
        <begin position="766"/>
        <end position="828"/>
    </location>
</feature>
<keyword evidence="7" id="KW-1133">Transmembrane helix</keyword>
<evidence type="ECO:0000313" key="12">
    <source>
        <dbReference type="Proteomes" id="UP001597059"/>
    </source>
</evidence>
<keyword evidence="1" id="KW-0488">Methylation</keyword>
<keyword evidence="7" id="KW-0472">Membrane</keyword>
<comment type="similarity">
    <text evidence="3">Belongs to the methyl-accepting chemotaxis (MCP) protein family.</text>
</comment>
<feature type="transmembrane region" description="Helical" evidence="7">
    <location>
        <begin position="12"/>
        <end position="30"/>
    </location>
</feature>
<dbReference type="PROSITE" id="PS50885">
    <property type="entry name" value="HAMP"/>
    <property type="match status" value="2"/>
</dbReference>
<dbReference type="SMART" id="SM00283">
    <property type="entry name" value="MA"/>
    <property type="match status" value="1"/>
</dbReference>
<comment type="caution">
    <text evidence="11">The sequence shown here is derived from an EMBL/GenBank/DDBJ whole genome shotgun (WGS) entry which is preliminary data.</text>
</comment>
<feature type="transmembrane region" description="Helical" evidence="7">
    <location>
        <begin position="302"/>
        <end position="323"/>
    </location>
</feature>
<evidence type="ECO:0000256" key="6">
    <source>
        <dbReference type="SAM" id="MobiDB-lite"/>
    </source>
</evidence>
<proteinExistence type="inferred from homology"/>
<dbReference type="PROSITE" id="PS50111">
    <property type="entry name" value="CHEMOTAXIS_TRANSDUC_2"/>
    <property type="match status" value="1"/>
</dbReference>
<dbReference type="SMART" id="SM00304">
    <property type="entry name" value="HAMP"/>
    <property type="match status" value="2"/>
</dbReference>
<dbReference type="InterPro" id="IPR003660">
    <property type="entry name" value="HAMP_dom"/>
</dbReference>
<evidence type="ECO:0000256" key="7">
    <source>
        <dbReference type="SAM" id="Phobius"/>
    </source>
</evidence>
<reference evidence="12" key="1">
    <citation type="journal article" date="2019" name="Int. J. Syst. Evol. Microbiol.">
        <title>The Global Catalogue of Microorganisms (GCM) 10K type strain sequencing project: providing services to taxonomists for standard genome sequencing and annotation.</title>
        <authorList>
            <consortium name="The Broad Institute Genomics Platform"/>
            <consortium name="The Broad Institute Genome Sequencing Center for Infectious Disease"/>
            <person name="Wu L."/>
            <person name="Ma J."/>
        </authorList>
    </citation>
    <scope>NUCLEOTIDE SEQUENCE [LARGE SCALE GENOMIC DNA]</scope>
    <source>
        <strain evidence="12">JCM 30774</strain>
    </source>
</reference>
<accession>A0ABW4AYP2</accession>
<sequence>MLKNLNLPVKFLILGVLVIISVGLPSKLLYDVEKGLVDVSYQELMGVKPLNDVTLLVQSLQAHRSLSSSYLDASGSGADLAVATASVQQSFQALQPALMSMYPDSGMHEHFENSKNAFGKLLARVQGFGLTPSRSYQLHTAIIDELMSEVMPHIMEGSGLSYDPAAETYHLIIANYEGVPFVIEGVQNLKGIVNGYADSSLIELTGPLRDVHHNLEAAFEASGDERVQTQLNTLESLQATLKNLITPIVTGSISQGDVASINAQLNQVSQELLALMQGNGVLLQELLETRVSVAEQQLKTHIGIVVAVVLLAILLSILVIKVINGALRSQLAAIKSISEGKLELSLDTHRRDEFGLVNKGLADMAKRLHTAKEQADAQQADIASTLLESTRIQEALKATSTNVMIADADRNILFMNKSVVTMLRRVENELRQALPHFAVDKVIGSNMDIFHKNPSHQKHLLEALKRPYQSNIVVGNLHFRLTANPIFDGNGERIGSVVEWLDRTAEVQAEKEIGHLVNEAAAGNFTLRVKEDDKKDFMLFMAQSLNQLMTTADEGLADVSRVLMALADGNLSERITNEYQGQFDSLKRYCNDTSENLATMIGQIRSAAETINIAAAEIAQGNADLSSRTETQASSLQETASSMEQMTSTVRLNADNADEANKLASQASGVATEGGELISQVVTTMASINDSSRKISDIIGVIDGIAFQTNILALNAAVEAARAGEQGRGFAVVASEVRTLAQRSANAAKDIKDLISDSVSKIEDGNALVNQSGETMGQIVEAIKRVNMIMSEIAAASSQQASGIDEINHAVTQMDEMTQQNAALVEEAAASAESMRTQASALENQVSKFILDANHSTSIPTLEHIAKASPKPVHTQVKPKASVAKPAKPSEPKGASSQGDDGEWEEF</sequence>
<dbReference type="EMBL" id="JBHTMN010000004">
    <property type="protein sequence ID" value="MFD1382339.1"/>
    <property type="molecule type" value="Genomic_DNA"/>
</dbReference>
<evidence type="ECO:0000256" key="1">
    <source>
        <dbReference type="ARBA" id="ARBA00022481"/>
    </source>
</evidence>
<dbReference type="Pfam" id="PF00672">
    <property type="entry name" value="HAMP"/>
    <property type="match status" value="1"/>
</dbReference>
<keyword evidence="5" id="KW-0175">Coiled coil</keyword>
<gene>
    <name evidence="11" type="ORF">ACFQ45_03125</name>
</gene>
<keyword evidence="7" id="KW-0812">Transmembrane</keyword>
<feature type="coiled-coil region" evidence="5">
    <location>
        <begin position="807"/>
        <end position="845"/>
    </location>
</feature>
<dbReference type="PANTHER" id="PTHR43531">
    <property type="entry name" value="PROTEIN ICFG"/>
    <property type="match status" value="1"/>
</dbReference>
<dbReference type="Proteomes" id="UP001597059">
    <property type="component" value="Unassembled WGS sequence"/>
</dbReference>
<feature type="domain" description="Methyl-accepting transducer" evidence="8">
    <location>
        <begin position="607"/>
        <end position="836"/>
    </location>
</feature>
<keyword evidence="2 4" id="KW-0807">Transducer</keyword>
<feature type="domain" description="HAMP" evidence="10">
    <location>
        <begin position="556"/>
        <end position="602"/>
    </location>
</feature>
<feature type="region of interest" description="Disordered" evidence="6">
    <location>
        <begin position="867"/>
        <end position="907"/>
    </location>
</feature>
<dbReference type="InterPro" id="IPR051310">
    <property type="entry name" value="MCP_chemotaxis"/>
</dbReference>
<dbReference type="Pfam" id="PF18947">
    <property type="entry name" value="HAMP_2"/>
    <property type="match status" value="1"/>
</dbReference>
<dbReference type="InterPro" id="IPR004089">
    <property type="entry name" value="MCPsignal_dom"/>
</dbReference>
<dbReference type="PANTHER" id="PTHR43531:SF14">
    <property type="entry name" value="METHYL-ACCEPTING CHEMOTAXIS PROTEIN I-RELATED"/>
    <property type="match status" value="1"/>
</dbReference>